<reference evidence="5" key="1">
    <citation type="submission" date="2023-01" db="EMBL/GenBank/DDBJ databases">
        <title>Genome assembly of the deep-sea coral Lophelia pertusa.</title>
        <authorList>
            <person name="Herrera S."/>
            <person name="Cordes E."/>
        </authorList>
    </citation>
    <scope>NUCLEOTIDE SEQUENCE</scope>
    <source>
        <strain evidence="5">USNM1676648</strain>
        <tissue evidence="5">Polyp</tissue>
    </source>
</reference>
<dbReference type="PROSITE" id="PS50923">
    <property type="entry name" value="SUSHI"/>
    <property type="match status" value="1"/>
</dbReference>
<evidence type="ECO:0000256" key="2">
    <source>
        <dbReference type="PROSITE-ProRule" id="PRU00302"/>
    </source>
</evidence>
<keyword evidence="3" id="KW-0732">Signal</keyword>
<dbReference type="InterPro" id="IPR000436">
    <property type="entry name" value="Sushi_SCR_CCP_dom"/>
</dbReference>
<name>A0A9W9YUF9_9CNID</name>
<proteinExistence type="predicted"/>
<keyword evidence="6" id="KW-1185">Reference proteome</keyword>
<comment type="caution">
    <text evidence="5">The sequence shown here is derived from an EMBL/GenBank/DDBJ whole genome shotgun (WGS) entry which is preliminary data.</text>
</comment>
<dbReference type="Pfam" id="PF00084">
    <property type="entry name" value="Sushi"/>
    <property type="match status" value="1"/>
</dbReference>
<accession>A0A9W9YUF9</accession>
<keyword evidence="2" id="KW-0768">Sushi</keyword>
<organism evidence="5 6">
    <name type="scientific">Desmophyllum pertusum</name>
    <dbReference type="NCBI Taxonomy" id="174260"/>
    <lineage>
        <taxon>Eukaryota</taxon>
        <taxon>Metazoa</taxon>
        <taxon>Cnidaria</taxon>
        <taxon>Anthozoa</taxon>
        <taxon>Hexacorallia</taxon>
        <taxon>Scleractinia</taxon>
        <taxon>Caryophylliina</taxon>
        <taxon>Caryophylliidae</taxon>
        <taxon>Desmophyllum</taxon>
    </lineage>
</organism>
<evidence type="ECO:0000259" key="4">
    <source>
        <dbReference type="PROSITE" id="PS50923"/>
    </source>
</evidence>
<dbReference type="Gene3D" id="2.10.70.10">
    <property type="entry name" value="Complement Module, domain 1"/>
    <property type="match status" value="1"/>
</dbReference>
<feature type="signal peptide" evidence="3">
    <location>
        <begin position="1"/>
        <end position="19"/>
    </location>
</feature>
<dbReference type="OrthoDB" id="5945662at2759"/>
<evidence type="ECO:0000313" key="6">
    <source>
        <dbReference type="Proteomes" id="UP001163046"/>
    </source>
</evidence>
<evidence type="ECO:0000256" key="1">
    <source>
        <dbReference type="ARBA" id="ARBA00023157"/>
    </source>
</evidence>
<dbReference type="SUPFAM" id="SSF57535">
    <property type="entry name" value="Complement control module/SCR domain"/>
    <property type="match status" value="1"/>
</dbReference>
<protein>
    <submittedName>
        <fullName evidence="5">Sushi-repeat containing protein, X-linked 2</fullName>
    </submittedName>
</protein>
<gene>
    <name evidence="5" type="primary">SRPX2</name>
    <name evidence="5" type="ORF">OS493_037263</name>
</gene>
<dbReference type="EMBL" id="MU826894">
    <property type="protein sequence ID" value="KAJ7369676.1"/>
    <property type="molecule type" value="Genomic_DNA"/>
</dbReference>
<dbReference type="InterPro" id="IPR035976">
    <property type="entry name" value="Sushi/SCR/CCP_sf"/>
</dbReference>
<evidence type="ECO:0000256" key="3">
    <source>
        <dbReference type="SAM" id="SignalP"/>
    </source>
</evidence>
<sequence>MDFKTLFVIGIVLVASCSSTNVDFSKLKCQGQTPPAHGKLDCKDEPNSQKVKCELMCDAGYDVKYLAAENYVCNDDGTWTVVPSFADTKWPDCVIYG</sequence>
<comment type="caution">
    <text evidence="2">Lacks conserved residue(s) required for the propagation of feature annotation.</text>
</comment>
<feature type="chain" id="PRO_5040743473" evidence="3">
    <location>
        <begin position="20"/>
        <end position="97"/>
    </location>
</feature>
<dbReference type="AlphaFoldDB" id="A0A9W9YUF9"/>
<dbReference type="CDD" id="cd00033">
    <property type="entry name" value="CCP"/>
    <property type="match status" value="1"/>
</dbReference>
<dbReference type="PROSITE" id="PS51257">
    <property type="entry name" value="PROKAR_LIPOPROTEIN"/>
    <property type="match status" value="1"/>
</dbReference>
<feature type="domain" description="Sushi" evidence="4">
    <location>
        <begin position="27"/>
        <end position="95"/>
    </location>
</feature>
<keyword evidence="1" id="KW-1015">Disulfide bond</keyword>
<dbReference type="Proteomes" id="UP001163046">
    <property type="component" value="Unassembled WGS sequence"/>
</dbReference>
<evidence type="ECO:0000313" key="5">
    <source>
        <dbReference type="EMBL" id="KAJ7369676.1"/>
    </source>
</evidence>